<dbReference type="EMBL" id="MBEW02000002">
    <property type="protein sequence ID" value="RDY21984.1"/>
    <property type="molecule type" value="Genomic_DNA"/>
</dbReference>
<evidence type="ECO:0000313" key="2">
    <source>
        <dbReference type="Proteomes" id="UP000093352"/>
    </source>
</evidence>
<sequence>MLCLKFHILCLFDVYASLTNNKKNALATINPLTSQLNLKKCLFIYLQNKIPLKIQKIYKPINAFN</sequence>
<protein>
    <submittedName>
        <fullName evidence="1">Uncharacterized protein</fullName>
    </submittedName>
</protein>
<reference evidence="1 2" key="1">
    <citation type="journal article" date="2016" name="Genome Announc.">
        <title>Draft Genome Sequence of Criibacterium bergeronii gen. nov., sp. nov., Strain CCRI-22567T, Isolated from a Vaginal Sample from a Woman with Bacterial Vaginosis.</title>
        <authorList>
            <person name="Maheux A.F."/>
            <person name="Berube E."/>
            <person name="Boudreau D.K."/>
            <person name="Raymond F."/>
            <person name="Corbeil J."/>
            <person name="Roy P.H."/>
            <person name="Boissinot M."/>
            <person name="Omar R.F."/>
        </authorList>
    </citation>
    <scope>NUCLEOTIDE SEQUENCE [LARGE SCALE GENOMIC DNA]</scope>
    <source>
        <strain evidence="1 2">CCRI-22567</strain>
    </source>
</reference>
<accession>A0A371INB4</accession>
<proteinExistence type="predicted"/>
<gene>
    <name evidence="1" type="ORF">BBG48_001170</name>
</gene>
<dbReference type="AlphaFoldDB" id="A0A371INB4"/>
<keyword evidence="2" id="KW-1185">Reference proteome</keyword>
<comment type="caution">
    <text evidence="1">The sequence shown here is derived from an EMBL/GenBank/DDBJ whole genome shotgun (WGS) entry which is preliminary data.</text>
</comment>
<name>A0A371INB4_9FIRM</name>
<organism evidence="1 2">
    <name type="scientific">Criibacterium bergeronii</name>
    <dbReference type="NCBI Taxonomy" id="1871336"/>
    <lineage>
        <taxon>Bacteria</taxon>
        <taxon>Bacillati</taxon>
        <taxon>Bacillota</taxon>
        <taxon>Clostridia</taxon>
        <taxon>Peptostreptococcales</taxon>
        <taxon>Filifactoraceae</taxon>
        <taxon>Criibacterium</taxon>
    </lineage>
</organism>
<dbReference type="Proteomes" id="UP000093352">
    <property type="component" value="Unassembled WGS sequence"/>
</dbReference>
<evidence type="ECO:0000313" key="1">
    <source>
        <dbReference type="EMBL" id="RDY21984.1"/>
    </source>
</evidence>